<feature type="binding site" evidence="6">
    <location>
        <begin position="309"/>
        <end position="316"/>
    </location>
    <ligand>
        <name>ATP</name>
        <dbReference type="ChEBI" id="CHEBI:30616"/>
    </ligand>
</feature>
<evidence type="ECO:0000313" key="9">
    <source>
        <dbReference type="EMBL" id="JAT33357.1"/>
    </source>
</evidence>
<feature type="compositionally biased region" description="Polar residues" evidence="7">
    <location>
        <begin position="67"/>
        <end position="85"/>
    </location>
</feature>
<feature type="coiled-coil region" evidence="6">
    <location>
        <begin position="499"/>
        <end position="537"/>
    </location>
</feature>
<comment type="domain">
    <text evidence="6">The pseudokinase domain, the coiled-coil (CC), and C-terminal knob domain (CK) form a structural unit (PKC) that forms an extensive high-affinity interaction surface for PAN2.</text>
</comment>
<dbReference type="PANTHER" id="PTHR12272:SF11">
    <property type="entry name" value="PAN2-PAN3 DEADENYLATION COMPLEX SUBUNIT PAN3"/>
    <property type="match status" value="1"/>
</dbReference>
<dbReference type="GO" id="GO:0005524">
    <property type="term" value="F:ATP binding"/>
    <property type="evidence" value="ECO:0007669"/>
    <property type="project" value="UniProtKB-UniRule"/>
</dbReference>
<dbReference type="GO" id="GO:0006397">
    <property type="term" value="P:mRNA processing"/>
    <property type="evidence" value="ECO:0007669"/>
    <property type="project" value="UniProtKB-KW"/>
</dbReference>
<dbReference type="GO" id="GO:0000289">
    <property type="term" value="P:nuclear-transcribed mRNA poly(A) tail shortening"/>
    <property type="evidence" value="ECO:0007669"/>
    <property type="project" value="UniProtKB-UniRule"/>
</dbReference>
<dbReference type="Gene3D" id="1.10.510.10">
    <property type="entry name" value="Transferase(Phosphotransferase) domain 1"/>
    <property type="match status" value="1"/>
</dbReference>
<dbReference type="AlphaFoldDB" id="A0A1B6MBR2"/>
<comment type="subunit">
    <text evidence="6">Homodimer. Forms a heterotrimer with a catalytic subunit PAN2 to form the poly(A)-nuclease (PAN) deadenylation complex. Interacts (via PAM-2 motif) with poly(A)-binding protein (via PABC domain), conferring substrate specificity of the enzyme complex.</text>
</comment>
<dbReference type="SUPFAM" id="SSF56112">
    <property type="entry name" value="Protein kinase-like (PK-like)"/>
    <property type="match status" value="1"/>
</dbReference>
<feature type="domain" description="Pan3 C-terminal knob" evidence="8">
    <location>
        <begin position="491"/>
        <end position="627"/>
    </location>
</feature>
<feature type="binding site" evidence="6">
    <location>
        <position position="260"/>
    </location>
    <ligand>
        <name>ATP</name>
        <dbReference type="ChEBI" id="CHEBI:30616"/>
    </ligand>
</feature>
<dbReference type="Pfam" id="PF18101">
    <property type="entry name" value="Pan3_CK"/>
    <property type="match status" value="1"/>
</dbReference>
<comment type="domain">
    <text evidence="6">The N-terminal zinc finger binds to poly(A) RNA.</text>
</comment>
<dbReference type="InterPro" id="IPR041332">
    <property type="entry name" value="Pan3_CK"/>
</dbReference>
<dbReference type="Gene3D" id="1.20.5.5160">
    <property type="match status" value="1"/>
</dbReference>
<comment type="subcellular location">
    <subcellularLocation>
        <location evidence="6">Cytoplasm</location>
        <location evidence="6">P-body</location>
    </subcellularLocation>
</comment>
<evidence type="ECO:0000256" key="3">
    <source>
        <dbReference type="ARBA" id="ARBA00022741"/>
    </source>
</evidence>
<evidence type="ECO:0000256" key="5">
    <source>
        <dbReference type="ARBA" id="ARBA00023054"/>
    </source>
</evidence>
<dbReference type="HAMAP" id="MF_03181">
    <property type="entry name" value="PAN3"/>
    <property type="match status" value="1"/>
</dbReference>
<dbReference type="GO" id="GO:0008143">
    <property type="term" value="F:poly(A) binding"/>
    <property type="evidence" value="ECO:0007669"/>
    <property type="project" value="TreeGrafter"/>
</dbReference>
<dbReference type="GO" id="GO:0000932">
    <property type="term" value="C:P-body"/>
    <property type="evidence" value="ECO:0007669"/>
    <property type="project" value="UniProtKB-SubCell"/>
</dbReference>
<evidence type="ECO:0000256" key="1">
    <source>
        <dbReference type="ARBA" id="ARBA00022490"/>
    </source>
</evidence>
<evidence type="ECO:0000256" key="6">
    <source>
        <dbReference type="HAMAP-Rule" id="MF_03181"/>
    </source>
</evidence>
<dbReference type="InterPro" id="IPR011009">
    <property type="entry name" value="Kinase-like_dom_sf"/>
</dbReference>
<evidence type="ECO:0000259" key="8">
    <source>
        <dbReference type="Pfam" id="PF18101"/>
    </source>
</evidence>
<sequence>MDPMFLPYAQVNGVPQESKLATYMKRQSEGPVAVITQNLTKNLSSLSMDPIQASLKKVVQTCEFIPRNNTGSPNMPFSSRSSLVESPSTPHTSPPATPAPLIINCSPTQLLEKPATYQENVGGTTYFYPASAAGAGVAADSTSEEPAVAGVGGDEAPSTGVTMYPGTPPHVTSAKAQLASTEGQFYMSDDIRMEMLHKNAISLTQPDPAAFPDLPTEVDNYHELVPLEPLPTSLHKPQMTYHTSTYKATNMKTGTRYCLRRIHGYRLSNTKCSMVVDLWKKLVNPNVVQLREVFTTKAFGDQSMVFVYDYHPDSETLLTRHFQGEPLNGYTDHFSANPNAPRPYSHHKNTLLRHQQQHGSLLPESVLWNYVIQLTGALRAIHAAGLACRTLGPSKVLLTGRNRLRVSFCAVADVLTFDVSTANNHAVIAHHQQEDMNALGKLLLALACRSLMAVQRENISTSMDLMSRTYSQDWRHLIMFLLSGPNRRSVVDLMPMIGARYYTYMDSTQLQCDVLENELAKEMENGRLCRLLVKLATINERPELSLDPTWAETGDRYMLKLFRDYVFHQVAEDGRPWLDMAHVVHCLNKLESGSQEKICLMSRDEQSILVVTYAELRHCLEQSFNEISSLATTTKTA</sequence>
<keyword evidence="4 6" id="KW-0067">ATP-binding</keyword>
<feature type="region of interest" description="Knob domain" evidence="6">
    <location>
        <begin position="538"/>
        <end position="637"/>
    </location>
</feature>
<comment type="domain">
    <text evidence="6">Contains a pseudokinase domain. The protein kinase domain is predicted to be catalytically inactive because some of the residues important for catalytic activity are substituted and it lacks the equivalent of the binding site for a peptide substrate. However, it has retained an ATP-binding site and ATP-binding is required for mRNA degradation, stimulating the activity of the PAN2 nuclease in vitro. The nucleotide-binding site is juxtaposed to the RNase active site of PAN2 in the complex and may actually bind nucleosides of a poly(A) RNA rather than ATP, feeding the poly(A)-tail to the active site of the deadenylase and thus increasing the efficiency with which this distributive enzyme degrades oligo(A) RNAs.</text>
</comment>
<reference evidence="9" key="1">
    <citation type="submission" date="2015-11" db="EMBL/GenBank/DDBJ databases">
        <title>De novo transcriptome assembly of four potential Pierce s Disease insect vectors from Arizona vineyards.</title>
        <authorList>
            <person name="Tassone E.E."/>
        </authorList>
    </citation>
    <scope>NUCLEOTIDE SEQUENCE</scope>
</reference>
<dbReference type="GO" id="GO:0031251">
    <property type="term" value="C:PAN complex"/>
    <property type="evidence" value="ECO:0007669"/>
    <property type="project" value="UniProtKB-UniRule"/>
</dbReference>
<dbReference type="FunFam" id="1.10.287.3700:FF:000001">
    <property type="entry name" value="PAN2-PAN3 deadenylation complex subunit PAN3"/>
    <property type="match status" value="1"/>
</dbReference>
<evidence type="ECO:0000256" key="4">
    <source>
        <dbReference type="ARBA" id="ARBA00022840"/>
    </source>
</evidence>
<protein>
    <recommendedName>
        <fullName evidence="6">PAN2-PAN3 deadenylation complex subunit PAN3</fullName>
    </recommendedName>
    <alternativeName>
        <fullName evidence="6">PAB1P-dependent poly(A)-specific ribonuclease</fullName>
    </alternativeName>
    <alternativeName>
        <fullName evidence="6">Poly(A)-nuclease deadenylation complex subunit 3</fullName>
        <shortName evidence="6">PAN deadenylation complex subunit 3</shortName>
    </alternativeName>
</protein>
<organism evidence="9">
    <name type="scientific">Graphocephala atropunctata</name>
    <dbReference type="NCBI Taxonomy" id="36148"/>
    <lineage>
        <taxon>Eukaryota</taxon>
        <taxon>Metazoa</taxon>
        <taxon>Ecdysozoa</taxon>
        <taxon>Arthropoda</taxon>
        <taxon>Hexapoda</taxon>
        <taxon>Insecta</taxon>
        <taxon>Pterygota</taxon>
        <taxon>Neoptera</taxon>
        <taxon>Paraneoptera</taxon>
        <taxon>Hemiptera</taxon>
        <taxon>Auchenorrhyncha</taxon>
        <taxon>Membracoidea</taxon>
        <taxon>Cicadellidae</taxon>
        <taxon>Cicadellinae</taxon>
        <taxon>Cicadellini</taxon>
        <taxon>Graphocephala</taxon>
    </lineage>
</organism>
<comment type="similarity">
    <text evidence="6">Belongs to the protein kinase superfamily. PAN3 family.</text>
</comment>
<keyword evidence="1 6" id="KW-0963">Cytoplasm</keyword>
<dbReference type="PANTHER" id="PTHR12272">
    <property type="entry name" value="DEADENYLATION COMPLEX SUBUNIT PAN3"/>
    <property type="match status" value="1"/>
</dbReference>
<evidence type="ECO:0000256" key="2">
    <source>
        <dbReference type="ARBA" id="ARBA00022664"/>
    </source>
</evidence>
<keyword evidence="3 6" id="KW-0547">Nucleotide-binding</keyword>
<feature type="binding site" evidence="6">
    <location>
        <begin position="394"/>
        <end position="395"/>
    </location>
    <ligand>
        <name>ATP</name>
        <dbReference type="ChEBI" id="CHEBI:30616"/>
    </ligand>
</feature>
<evidence type="ECO:0000256" key="7">
    <source>
        <dbReference type="SAM" id="MobiDB-lite"/>
    </source>
</evidence>
<comment type="caution">
    <text evidence="6">Lacks conserved residue(s) required for the propagation of feature annotation.</text>
</comment>
<dbReference type="FunFam" id="1.10.510.10:FF:000451">
    <property type="entry name" value="PAN2-PAN3 deadenylation complex subunit PAN3"/>
    <property type="match status" value="1"/>
</dbReference>
<feature type="region of interest" description="Disordered" evidence="7">
    <location>
        <begin position="66"/>
        <end position="100"/>
    </location>
</feature>
<keyword evidence="2 6" id="KW-0507">mRNA processing</keyword>
<dbReference type="InterPro" id="IPR030844">
    <property type="entry name" value="PAN3"/>
</dbReference>
<comment type="function">
    <text evidence="6">Regulatory subunit of the poly(A)-nuclease (PAN) deadenylation complex, one of two cytoplasmic mRNA deadenylases involved in general and miRNA-mediated mRNA turnover. PAN specifically shortens poly(A) tails of RNA and the activity is stimulated by poly(A)-binding protein (PABP). PAN deadenylation is followed by rapid degradation of the shortened mRNA tails by the CCR4-NOT complex. Deadenylated mRNAs are then degraded by two alternative mechanisms, namely exosome-mediated 3'-5' exonucleolytic degradation, or deadenlyation-dependent mRNA decaping and subsequent 5'-3' exonucleolytic degradation by XRN1. PAN3 acts as a positive regulator for PAN activity, recruiting the catalytic subunit PAN2 to mRNA via its interaction with RNA and PABP, and to miRNA targets via its interaction with GW182 family proteins.</text>
</comment>
<dbReference type="EMBL" id="GEBQ01006620">
    <property type="protein sequence ID" value="JAT33357.1"/>
    <property type="molecule type" value="Transcribed_RNA"/>
</dbReference>
<accession>A0A1B6MBR2</accession>
<gene>
    <name evidence="6" type="primary">PAN3</name>
    <name evidence="9" type="ORF">g.15518</name>
</gene>
<name>A0A1B6MBR2_9HEMI</name>
<keyword evidence="5 6" id="KW-0175">Coiled coil</keyword>
<dbReference type="GO" id="GO:0010606">
    <property type="term" value="P:positive regulation of cytoplasmic mRNA processing body assembly"/>
    <property type="evidence" value="ECO:0007669"/>
    <property type="project" value="UniProtKB-UniRule"/>
</dbReference>
<proteinExistence type="inferred from homology"/>
<dbReference type="Gene3D" id="1.10.287.3700">
    <property type="match status" value="1"/>
</dbReference>